<evidence type="ECO:0000256" key="1">
    <source>
        <dbReference type="SAM" id="Phobius"/>
    </source>
</evidence>
<feature type="transmembrane region" description="Helical" evidence="1">
    <location>
        <begin position="12"/>
        <end position="29"/>
    </location>
</feature>
<gene>
    <name evidence="2" type="ORF">LSAT_V11C300117680</name>
</gene>
<keyword evidence="1" id="KW-1133">Transmembrane helix</keyword>
<keyword evidence="1" id="KW-0812">Transmembrane</keyword>
<evidence type="ECO:0000313" key="2">
    <source>
        <dbReference type="EMBL" id="KAJ0218587.1"/>
    </source>
</evidence>
<dbReference type="EMBL" id="NBSK02000003">
    <property type="protein sequence ID" value="KAJ0218587.1"/>
    <property type="molecule type" value="Genomic_DNA"/>
</dbReference>
<name>A0A9R1W2I2_LACSA</name>
<accession>A0A9R1W2I2</accession>
<keyword evidence="1" id="KW-0472">Membrane</keyword>
<reference evidence="2 3" key="1">
    <citation type="journal article" date="2017" name="Nat. Commun.">
        <title>Genome assembly with in vitro proximity ligation data and whole-genome triplication in lettuce.</title>
        <authorList>
            <person name="Reyes-Chin-Wo S."/>
            <person name="Wang Z."/>
            <person name="Yang X."/>
            <person name="Kozik A."/>
            <person name="Arikit S."/>
            <person name="Song C."/>
            <person name="Xia L."/>
            <person name="Froenicke L."/>
            <person name="Lavelle D.O."/>
            <person name="Truco M.J."/>
            <person name="Xia R."/>
            <person name="Zhu S."/>
            <person name="Xu C."/>
            <person name="Xu H."/>
            <person name="Xu X."/>
            <person name="Cox K."/>
            <person name="Korf I."/>
            <person name="Meyers B.C."/>
            <person name="Michelmore R.W."/>
        </authorList>
    </citation>
    <scope>NUCLEOTIDE SEQUENCE [LARGE SCALE GENOMIC DNA]</scope>
    <source>
        <strain evidence="3">cv. Salinas</strain>
        <tissue evidence="2">Seedlings</tissue>
    </source>
</reference>
<protein>
    <submittedName>
        <fullName evidence="2">Uncharacterized protein</fullName>
    </submittedName>
</protein>
<dbReference type="Proteomes" id="UP000235145">
    <property type="component" value="Unassembled WGS sequence"/>
</dbReference>
<organism evidence="2 3">
    <name type="scientific">Lactuca sativa</name>
    <name type="common">Garden lettuce</name>
    <dbReference type="NCBI Taxonomy" id="4236"/>
    <lineage>
        <taxon>Eukaryota</taxon>
        <taxon>Viridiplantae</taxon>
        <taxon>Streptophyta</taxon>
        <taxon>Embryophyta</taxon>
        <taxon>Tracheophyta</taxon>
        <taxon>Spermatophyta</taxon>
        <taxon>Magnoliopsida</taxon>
        <taxon>eudicotyledons</taxon>
        <taxon>Gunneridae</taxon>
        <taxon>Pentapetalae</taxon>
        <taxon>asterids</taxon>
        <taxon>campanulids</taxon>
        <taxon>Asterales</taxon>
        <taxon>Asteraceae</taxon>
        <taxon>Cichorioideae</taxon>
        <taxon>Cichorieae</taxon>
        <taxon>Lactucinae</taxon>
        <taxon>Lactuca</taxon>
    </lineage>
</organism>
<sequence>MEHDMGRVPPIYILVAFIPTVMIVGLYFFNHSIASMNKEYYKRILERNFHDLNKGVRVNQFLENSDRVKDTANCKIVEVKVFLLL</sequence>
<keyword evidence="3" id="KW-1185">Reference proteome</keyword>
<proteinExistence type="predicted"/>
<evidence type="ECO:0000313" key="3">
    <source>
        <dbReference type="Proteomes" id="UP000235145"/>
    </source>
</evidence>
<comment type="caution">
    <text evidence="2">The sequence shown here is derived from an EMBL/GenBank/DDBJ whole genome shotgun (WGS) entry which is preliminary data.</text>
</comment>
<dbReference type="AlphaFoldDB" id="A0A9R1W2I2"/>